<dbReference type="GO" id="GO:0009245">
    <property type="term" value="P:lipid A biosynthetic process"/>
    <property type="evidence" value="ECO:0007669"/>
    <property type="project" value="UniProtKB-KW"/>
</dbReference>
<evidence type="ECO:0000313" key="13">
    <source>
        <dbReference type="EMBL" id="MBB5270256.1"/>
    </source>
</evidence>
<evidence type="ECO:0000256" key="1">
    <source>
        <dbReference type="ARBA" id="ARBA00004651"/>
    </source>
</evidence>
<dbReference type="EMBL" id="JACHGB010000001">
    <property type="protein sequence ID" value="MBB5270256.1"/>
    <property type="molecule type" value="Genomic_DNA"/>
</dbReference>
<dbReference type="Gene3D" id="1.10.3730.20">
    <property type="match status" value="1"/>
</dbReference>
<comment type="caution">
    <text evidence="13">The sequence shown here is derived from an EMBL/GenBank/DDBJ whole genome shotgun (WGS) entry which is preliminary data.</text>
</comment>
<keyword evidence="10 11" id="KW-0472">Membrane</keyword>
<dbReference type="InterPro" id="IPR037185">
    <property type="entry name" value="EmrE-like"/>
</dbReference>
<dbReference type="InterPro" id="IPR000390">
    <property type="entry name" value="Small_drug/metabolite_transptr"/>
</dbReference>
<accession>A0A7W8HE26</accession>
<keyword evidence="6 11" id="KW-0812">Transmembrane</keyword>
<evidence type="ECO:0000256" key="7">
    <source>
        <dbReference type="ARBA" id="ARBA00022985"/>
    </source>
</evidence>
<keyword evidence="8 11" id="KW-1133">Transmembrane helix</keyword>
<dbReference type="GO" id="GO:0009103">
    <property type="term" value="P:lipopolysaccharide biosynthetic process"/>
    <property type="evidence" value="ECO:0007669"/>
    <property type="project" value="UniProtKB-KW"/>
</dbReference>
<dbReference type="Proteomes" id="UP000532440">
    <property type="component" value="Unassembled WGS sequence"/>
</dbReference>
<sequence length="124" mass="13227">MNALSLALVLTGVVLNALAQTLLKLGTNRLGGTEFTLANGPAIALKSLTMWPFLLGFACYGVSLVIWIAALSRVPVTVAYPMLSIGYVINALIARWWLGESLSSSGWMGIAMICMGVWLIARQA</sequence>
<evidence type="ECO:0000256" key="3">
    <source>
        <dbReference type="ARBA" id="ARBA00022516"/>
    </source>
</evidence>
<name>A0A7W8HE26_9BURK</name>
<feature type="transmembrane region" description="Helical" evidence="11">
    <location>
        <begin position="104"/>
        <end position="121"/>
    </location>
</feature>
<dbReference type="PANTHER" id="PTHR30561">
    <property type="entry name" value="SMR FAMILY PROTON-DEPENDENT DRUG EFFLUX TRANSPORTER SUGE"/>
    <property type="match status" value="1"/>
</dbReference>
<dbReference type="RefSeq" id="WP_183963496.1">
    <property type="nucleotide sequence ID" value="NZ_BAABEW010000015.1"/>
</dbReference>
<keyword evidence="9" id="KW-0443">Lipid metabolism</keyword>
<organism evidence="13 14">
    <name type="scientific">Quisquiliibacterium transsilvanicum</name>
    <dbReference type="NCBI Taxonomy" id="1549638"/>
    <lineage>
        <taxon>Bacteria</taxon>
        <taxon>Pseudomonadati</taxon>
        <taxon>Pseudomonadota</taxon>
        <taxon>Betaproteobacteria</taxon>
        <taxon>Burkholderiales</taxon>
        <taxon>Burkholderiaceae</taxon>
        <taxon>Quisquiliibacterium</taxon>
    </lineage>
</organism>
<dbReference type="GO" id="GO:0022857">
    <property type="term" value="F:transmembrane transporter activity"/>
    <property type="evidence" value="ECO:0007669"/>
    <property type="project" value="InterPro"/>
</dbReference>
<keyword evidence="5" id="KW-0441">Lipid A biosynthesis</keyword>
<gene>
    <name evidence="13" type="ORF">HNQ70_000240</name>
</gene>
<keyword evidence="14" id="KW-1185">Reference proteome</keyword>
<dbReference type="Pfam" id="PF00892">
    <property type="entry name" value="EamA"/>
    <property type="match status" value="1"/>
</dbReference>
<proteinExistence type="predicted"/>
<keyword evidence="7" id="KW-0448">Lipopolysaccharide biosynthesis</keyword>
<feature type="transmembrane region" description="Helical" evidence="11">
    <location>
        <begin position="50"/>
        <end position="71"/>
    </location>
</feature>
<keyword evidence="4" id="KW-0997">Cell inner membrane</keyword>
<evidence type="ECO:0000256" key="11">
    <source>
        <dbReference type="SAM" id="Phobius"/>
    </source>
</evidence>
<evidence type="ECO:0000256" key="8">
    <source>
        <dbReference type="ARBA" id="ARBA00022989"/>
    </source>
</evidence>
<evidence type="ECO:0000256" key="10">
    <source>
        <dbReference type="ARBA" id="ARBA00023136"/>
    </source>
</evidence>
<evidence type="ECO:0000256" key="2">
    <source>
        <dbReference type="ARBA" id="ARBA00022475"/>
    </source>
</evidence>
<evidence type="ECO:0000259" key="12">
    <source>
        <dbReference type="Pfam" id="PF00892"/>
    </source>
</evidence>
<dbReference type="AlphaFoldDB" id="A0A7W8HE26"/>
<comment type="subcellular location">
    <subcellularLocation>
        <location evidence="1">Cell membrane</location>
        <topology evidence="1">Multi-pass membrane protein</topology>
    </subcellularLocation>
</comment>
<keyword evidence="2" id="KW-1003">Cell membrane</keyword>
<keyword evidence="3" id="KW-0444">Lipid biosynthesis</keyword>
<dbReference type="PANTHER" id="PTHR30561:SF9">
    <property type="entry name" value="4-AMINO-4-DEOXY-L-ARABINOSE-PHOSPHOUNDECAPRENOL FLIPPASE SUBUNIT ARNF-RELATED"/>
    <property type="match status" value="1"/>
</dbReference>
<protein>
    <submittedName>
        <fullName evidence="13">Multidrug transporter EmrE-like cation transporter</fullName>
    </submittedName>
</protein>
<evidence type="ECO:0000313" key="14">
    <source>
        <dbReference type="Proteomes" id="UP000532440"/>
    </source>
</evidence>
<dbReference type="InterPro" id="IPR000620">
    <property type="entry name" value="EamA_dom"/>
</dbReference>
<dbReference type="GO" id="GO:0005886">
    <property type="term" value="C:plasma membrane"/>
    <property type="evidence" value="ECO:0007669"/>
    <property type="project" value="UniProtKB-SubCell"/>
</dbReference>
<evidence type="ECO:0000256" key="4">
    <source>
        <dbReference type="ARBA" id="ARBA00022519"/>
    </source>
</evidence>
<evidence type="ECO:0000256" key="9">
    <source>
        <dbReference type="ARBA" id="ARBA00023098"/>
    </source>
</evidence>
<evidence type="ECO:0000256" key="6">
    <source>
        <dbReference type="ARBA" id="ARBA00022692"/>
    </source>
</evidence>
<feature type="domain" description="EamA" evidence="12">
    <location>
        <begin position="49"/>
        <end position="121"/>
    </location>
</feature>
<reference evidence="13 14" key="1">
    <citation type="submission" date="2020-08" db="EMBL/GenBank/DDBJ databases">
        <title>Genomic Encyclopedia of Type Strains, Phase IV (KMG-IV): sequencing the most valuable type-strain genomes for metagenomic binning, comparative biology and taxonomic classification.</title>
        <authorList>
            <person name="Goeker M."/>
        </authorList>
    </citation>
    <scope>NUCLEOTIDE SEQUENCE [LARGE SCALE GENOMIC DNA]</scope>
    <source>
        <strain evidence="13 14">DSM 29781</strain>
    </source>
</reference>
<evidence type="ECO:0000256" key="5">
    <source>
        <dbReference type="ARBA" id="ARBA00022556"/>
    </source>
</evidence>
<feature type="transmembrane region" description="Helical" evidence="11">
    <location>
        <begin position="78"/>
        <end position="98"/>
    </location>
</feature>
<dbReference type="SUPFAM" id="SSF103481">
    <property type="entry name" value="Multidrug resistance efflux transporter EmrE"/>
    <property type="match status" value="1"/>
</dbReference>